<evidence type="ECO:0000313" key="3">
    <source>
        <dbReference type="Proteomes" id="UP000504615"/>
    </source>
</evidence>
<reference evidence="4" key="1">
    <citation type="submission" date="2025-08" db="UniProtKB">
        <authorList>
            <consortium name="RefSeq"/>
        </authorList>
    </citation>
    <scope>IDENTIFICATION</scope>
</reference>
<name>A0A6I9WHK3_9HYME</name>
<accession>A0A6I9WHK3</accession>
<feature type="signal peptide" evidence="2">
    <location>
        <begin position="1"/>
        <end position="25"/>
    </location>
</feature>
<keyword evidence="3" id="KW-1185">Reference proteome</keyword>
<gene>
    <name evidence="4" type="primary">LOC105429433</name>
</gene>
<feature type="region of interest" description="Disordered" evidence="1">
    <location>
        <begin position="572"/>
        <end position="592"/>
    </location>
</feature>
<evidence type="ECO:0000256" key="2">
    <source>
        <dbReference type="SAM" id="SignalP"/>
    </source>
</evidence>
<protein>
    <submittedName>
        <fullName evidence="4">Uncharacterized protein LOC105429433</fullName>
    </submittedName>
</protein>
<proteinExistence type="predicted"/>
<feature type="chain" id="PRO_5027047655" evidence="2">
    <location>
        <begin position="26"/>
        <end position="592"/>
    </location>
</feature>
<sequence length="592" mass="69928">MPRQISHRYLLFCLFVSAILTCGSSRRIPRGASCPSCSQDCPEALTVQLPWTPYQKSNLQPGILQDVSINSLRNSPYSRLRGGISQDIIFDNDISSSQNLMSFRRIPQEESVNRNLFYRNFLNNYPRSLDRREIFSQDKPAKEYPRVVPSRQVFGRSENFFLRDPRNKYSESSLEDYNVIKDYKKDEENSMSKIPVIYRADRNIESSRENSRDSSFSSNVQLERFFPKFESNYRSRREDILDEERNTIKSSNPVNQQYDLTHPRVREYNHIRFGPSEIKRDPYVKDTDVSTSMKNHEFFDNWDIANDSSPSSNLGQLRNNILHSAEKQEVIPEEINKQIDFNSEFPRNLNMWDRRDELFKSLMKSNIEPFENEEDNDYLMDEEEYLEDKTEKDIKTEQDSYPRVFPQNILRGIQDEELLDSLNVMREHPQKFQETKELRLHSEEDDNEYFQDEDVIISDKTFTNVESARAPVINAYNAYILPRYLNILNDKKQLVMYEKNKKLSEARNDLYTNSVKEMDQEFFEDEDIVQDNIRIPDLTLSKDIFNVDEYSKPITNMQNYVRNKNEALTELDPDLLDDIEDPPVETTKSSLT</sequence>
<organism evidence="3 4">
    <name type="scientific">Pogonomyrmex barbatus</name>
    <name type="common">red harvester ant</name>
    <dbReference type="NCBI Taxonomy" id="144034"/>
    <lineage>
        <taxon>Eukaryota</taxon>
        <taxon>Metazoa</taxon>
        <taxon>Ecdysozoa</taxon>
        <taxon>Arthropoda</taxon>
        <taxon>Hexapoda</taxon>
        <taxon>Insecta</taxon>
        <taxon>Pterygota</taxon>
        <taxon>Neoptera</taxon>
        <taxon>Endopterygota</taxon>
        <taxon>Hymenoptera</taxon>
        <taxon>Apocrita</taxon>
        <taxon>Aculeata</taxon>
        <taxon>Formicoidea</taxon>
        <taxon>Formicidae</taxon>
        <taxon>Myrmicinae</taxon>
        <taxon>Pogonomyrmex</taxon>
    </lineage>
</organism>
<evidence type="ECO:0000256" key="1">
    <source>
        <dbReference type="SAM" id="MobiDB-lite"/>
    </source>
</evidence>
<dbReference type="Proteomes" id="UP000504615">
    <property type="component" value="Unplaced"/>
</dbReference>
<feature type="compositionally biased region" description="Acidic residues" evidence="1">
    <location>
        <begin position="572"/>
        <end position="583"/>
    </location>
</feature>
<dbReference type="AlphaFoldDB" id="A0A6I9WHK3"/>
<evidence type="ECO:0000313" key="4">
    <source>
        <dbReference type="RefSeq" id="XP_011640703.1"/>
    </source>
</evidence>
<dbReference type="OrthoDB" id="7551622at2759"/>
<dbReference type="RefSeq" id="XP_011640703.1">
    <property type="nucleotide sequence ID" value="XM_011642401.2"/>
</dbReference>
<keyword evidence="2" id="KW-0732">Signal</keyword>
<dbReference type="GeneID" id="105429433"/>
<dbReference type="KEGG" id="pbar:105429433"/>